<protein>
    <recommendedName>
        <fullName evidence="6">Pyroglutamyl-peptidase I</fullName>
        <ecNumber evidence="6">3.4.19.3</ecNumber>
    </recommendedName>
</protein>
<dbReference type="InterPro" id="IPR000816">
    <property type="entry name" value="Peptidase_C15"/>
</dbReference>
<dbReference type="FunFam" id="3.40.630.20:FF:000003">
    <property type="entry name" value="Pyrrolidone-carboxylate peptidase isoform A"/>
    <property type="match status" value="1"/>
</dbReference>
<evidence type="ECO:0000256" key="6">
    <source>
        <dbReference type="PROSITE-ProRule" id="PRU10077"/>
    </source>
</evidence>
<dbReference type="EMBL" id="BFEA01000453">
    <property type="protein sequence ID" value="GBG83843.1"/>
    <property type="molecule type" value="Genomic_DNA"/>
</dbReference>
<dbReference type="Gene3D" id="3.40.630.20">
    <property type="entry name" value="Peptidase C15, pyroglutamyl peptidase I-like"/>
    <property type="match status" value="1"/>
</dbReference>
<dbReference type="OrthoDB" id="407146at2759"/>
<evidence type="ECO:0000313" key="7">
    <source>
        <dbReference type="EMBL" id="GBG83843.1"/>
    </source>
</evidence>
<keyword evidence="2" id="KW-0963">Cytoplasm</keyword>
<comment type="caution">
    <text evidence="7">The sequence shown here is derived from an EMBL/GenBank/DDBJ whole genome shotgun (WGS) entry which is preliminary data.</text>
</comment>
<keyword evidence="4" id="KW-0378">Hydrolase</keyword>
<evidence type="ECO:0000256" key="3">
    <source>
        <dbReference type="ARBA" id="ARBA00022670"/>
    </source>
</evidence>
<dbReference type="InterPro" id="IPR033694">
    <property type="entry name" value="PGPEP1_Cys_AS"/>
</dbReference>
<keyword evidence="5" id="KW-0788">Thiol protease</keyword>
<dbReference type="GO" id="GO:0016920">
    <property type="term" value="F:pyroglutamyl-peptidase activity"/>
    <property type="evidence" value="ECO:0007669"/>
    <property type="project" value="UniProtKB-EC"/>
</dbReference>
<reference evidence="7 8" key="1">
    <citation type="journal article" date="2018" name="Cell">
        <title>The Chara Genome: Secondary Complexity and Implications for Plant Terrestrialization.</title>
        <authorList>
            <person name="Nishiyama T."/>
            <person name="Sakayama H."/>
            <person name="Vries J.D."/>
            <person name="Buschmann H."/>
            <person name="Saint-Marcoux D."/>
            <person name="Ullrich K.K."/>
            <person name="Haas F.B."/>
            <person name="Vanderstraeten L."/>
            <person name="Becker D."/>
            <person name="Lang D."/>
            <person name="Vosolsobe S."/>
            <person name="Rombauts S."/>
            <person name="Wilhelmsson P.K.I."/>
            <person name="Janitza P."/>
            <person name="Kern R."/>
            <person name="Heyl A."/>
            <person name="Rumpler F."/>
            <person name="Villalobos L.I.A.C."/>
            <person name="Clay J.M."/>
            <person name="Skokan R."/>
            <person name="Toyoda A."/>
            <person name="Suzuki Y."/>
            <person name="Kagoshima H."/>
            <person name="Schijlen E."/>
            <person name="Tajeshwar N."/>
            <person name="Catarino B."/>
            <person name="Hetherington A.J."/>
            <person name="Saltykova A."/>
            <person name="Bonnot C."/>
            <person name="Breuninger H."/>
            <person name="Symeonidi A."/>
            <person name="Radhakrishnan G.V."/>
            <person name="Van Nieuwerburgh F."/>
            <person name="Deforce D."/>
            <person name="Chang C."/>
            <person name="Karol K.G."/>
            <person name="Hedrich R."/>
            <person name="Ulvskov P."/>
            <person name="Glockner G."/>
            <person name="Delwiche C.F."/>
            <person name="Petrasek J."/>
            <person name="Van de Peer Y."/>
            <person name="Friml J."/>
            <person name="Beilby M."/>
            <person name="Dolan L."/>
            <person name="Kohara Y."/>
            <person name="Sugano S."/>
            <person name="Fujiyama A."/>
            <person name="Delaux P.-M."/>
            <person name="Quint M."/>
            <person name="TheiBen G."/>
            <person name="Hagemann M."/>
            <person name="Harholt J."/>
            <person name="Dunand C."/>
            <person name="Zachgo S."/>
            <person name="Langdale J."/>
            <person name="Maumus F."/>
            <person name="Straeten D.V.D."/>
            <person name="Gould S.B."/>
            <person name="Rensing S.A."/>
        </authorList>
    </citation>
    <scope>NUCLEOTIDE SEQUENCE [LARGE SCALE GENOMIC DNA]</scope>
    <source>
        <strain evidence="7 8">S276</strain>
    </source>
</reference>
<dbReference type="GO" id="GO:0006508">
    <property type="term" value="P:proteolysis"/>
    <property type="evidence" value="ECO:0007669"/>
    <property type="project" value="UniProtKB-KW"/>
</dbReference>
<dbReference type="SUPFAM" id="SSF53182">
    <property type="entry name" value="Pyrrolidone carboxyl peptidase (pyroglutamate aminopeptidase)"/>
    <property type="match status" value="1"/>
</dbReference>
<evidence type="ECO:0000256" key="2">
    <source>
        <dbReference type="ARBA" id="ARBA00022490"/>
    </source>
</evidence>
<name>A0A388LNQ0_CHABU</name>
<proteinExistence type="inferred from homology"/>
<keyword evidence="8" id="KW-1185">Reference proteome</keyword>
<dbReference type="PIRSF" id="PIRSF015592">
    <property type="entry name" value="Prld-crbxl_pptds"/>
    <property type="match status" value="1"/>
</dbReference>
<comment type="similarity">
    <text evidence="1">Belongs to the peptidase C15 family.</text>
</comment>
<dbReference type="PROSITE" id="PS01334">
    <property type="entry name" value="PYRASE_CYS"/>
    <property type="match status" value="1"/>
</dbReference>
<dbReference type="Gramene" id="GBG83843">
    <property type="protein sequence ID" value="GBG83843"/>
    <property type="gene ID" value="CBR_g37642"/>
</dbReference>
<dbReference type="AlphaFoldDB" id="A0A388LNQ0"/>
<sequence>MGSEGPRTIFHVTGFKRFQGVHENPTEVLVSELEEHMARNGGMPAGSVLGSCTVLETAASGGLKALLELLDNAQEEEVRPCKLDANVDGEDTSLSAAPLANKAPPRANEVPPRIVWVHFGVNSGASKFALERRAVNEASFRCPDEMGWQPHKQPIVPEDGGMNHCRETKLNADLFVRSLRVRGFDVALSDDAGRFVCNYVYYQSLRHAEANGNMSVFIHVPTFAVVSKEQQFWFVENVLELLANCAWSDQGSLREHTYSQ</sequence>
<dbReference type="STRING" id="69332.A0A388LNQ0"/>
<dbReference type="InterPro" id="IPR036440">
    <property type="entry name" value="Peptidase_C15-like_sf"/>
</dbReference>
<dbReference type="Pfam" id="PF01470">
    <property type="entry name" value="Peptidase_C15"/>
    <property type="match status" value="1"/>
</dbReference>
<dbReference type="InterPro" id="IPR016125">
    <property type="entry name" value="Peptidase_C15-like"/>
</dbReference>
<feature type="active site" evidence="6">
    <location>
        <position position="197"/>
    </location>
</feature>
<dbReference type="Proteomes" id="UP000265515">
    <property type="component" value="Unassembled WGS sequence"/>
</dbReference>
<gene>
    <name evidence="7" type="ORF">CBR_g37642</name>
</gene>
<evidence type="ECO:0000313" key="8">
    <source>
        <dbReference type="Proteomes" id="UP000265515"/>
    </source>
</evidence>
<evidence type="ECO:0000256" key="1">
    <source>
        <dbReference type="ARBA" id="ARBA00006641"/>
    </source>
</evidence>
<dbReference type="PANTHER" id="PTHR23402">
    <property type="entry name" value="PROTEASE FAMILY C15 PYROGLUTAMYL-PEPTIDASE I-RELATED"/>
    <property type="match status" value="1"/>
</dbReference>
<organism evidence="7 8">
    <name type="scientific">Chara braunii</name>
    <name type="common">Braun's stonewort</name>
    <dbReference type="NCBI Taxonomy" id="69332"/>
    <lineage>
        <taxon>Eukaryota</taxon>
        <taxon>Viridiplantae</taxon>
        <taxon>Streptophyta</taxon>
        <taxon>Charophyceae</taxon>
        <taxon>Charales</taxon>
        <taxon>Characeae</taxon>
        <taxon>Chara</taxon>
    </lineage>
</organism>
<evidence type="ECO:0000256" key="4">
    <source>
        <dbReference type="ARBA" id="ARBA00022801"/>
    </source>
</evidence>
<dbReference type="GO" id="GO:0005829">
    <property type="term" value="C:cytosol"/>
    <property type="evidence" value="ECO:0007669"/>
    <property type="project" value="InterPro"/>
</dbReference>
<accession>A0A388LNQ0</accession>
<dbReference type="OMA" id="CDGSILH"/>
<evidence type="ECO:0000256" key="5">
    <source>
        <dbReference type="ARBA" id="ARBA00022807"/>
    </source>
</evidence>
<keyword evidence="3" id="KW-0645">Protease</keyword>
<dbReference type="EC" id="3.4.19.3" evidence="6"/>
<dbReference type="PANTHER" id="PTHR23402:SF1">
    <property type="entry name" value="PYROGLUTAMYL-PEPTIDASE I"/>
    <property type="match status" value="1"/>
</dbReference>
<comment type="catalytic activity">
    <reaction evidence="6">
        <text>Release of an N-terminal pyroglutamyl group from a polypeptide, the second amino acid generally not being Pro.</text>
        <dbReference type="EC" id="3.4.19.3"/>
    </reaction>
</comment>